<dbReference type="InterPro" id="IPR015915">
    <property type="entry name" value="Kelch-typ_b-propeller"/>
</dbReference>
<dbReference type="InParanoid" id="A0A3R7CKS2"/>
<dbReference type="Pfam" id="PF24681">
    <property type="entry name" value="Kelch_KLHDC2_KLHL20_DRC7"/>
    <property type="match status" value="1"/>
</dbReference>
<name>A0A3R7CKS2_CLOSI</name>
<organism evidence="3 4">
    <name type="scientific">Clonorchis sinensis</name>
    <name type="common">Chinese liver fluke</name>
    <dbReference type="NCBI Taxonomy" id="79923"/>
    <lineage>
        <taxon>Eukaryota</taxon>
        <taxon>Metazoa</taxon>
        <taxon>Spiralia</taxon>
        <taxon>Lophotrochozoa</taxon>
        <taxon>Platyhelminthes</taxon>
        <taxon>Trematoda</taxon>
        <taxon>Digenea</taxon>
        <taxon>Opisthorchiida</taxon>
        <taxon>Opisthorchiata</taxon>
        <taxon>Opisthorchiidae</taxon>
        <taxon>Clonorchis</taxon>
    </lineage>
</organism>
<dbReference type="OrthoDB" id="191037at2759"/>
<dbReference type="PANTHER" id="PTHR45632">
    <property type="entry name" value="LD33804P"/>
    <property type="match status" value="1"/>
</dbReference>
<sequence length="400" mass="44163">MCQVVMVFGGWCDGEGPRAAAQVYNPRANTWTLWTEAGAQAQQPALEWTELMKESGITDVTDMTSLTNAQPVPGLQSSVNSALQTVGALTALRSSLPPDGLDMPIDKDLSIMENTGSLIGEIPRRVYAGCVLIGTRVYLVGGFDGTNALKSTLCYDFEIDSGWYEISCMYEKRYYVSVAYAGNHIYALGGHNGENQGRLDTAERYTLDENLWQTIASMNRVRSDAAAAELGGRVYVAGGFEGRRYHDSAEYYEPDTNQWTLISRMHSPRGGISLAQQGGYLYAIGGNDGNSRLRTIERYDMVEGKWELIGQMNRRKSNLSSTVVNDDIYILGGWSDKPEAGILDLLERFDTTTRECHIVRPLTFPASATCACTLKDRNLVKKYIRPLPIGYAQNTGEFDA</sequence>
<gene>
    <name evidence="3" type="ORF">CSKR_113134</name>
</gene>
<dbReference type="STRING" id="79923.A0A3R7CKS2"/>
<evidence type="ECO:0000256" key="1">
    <source>
        <dbReference type="ARBA" id="ARBA00022441"/>
    </source>
</evidence>
<keyword evidence="2" id="KW-0677">Repeat</keyword>
<keyword evidence="1" id="KW-0880">Kelch repeat</keyword>
<dbReference type="EMBL" id="NIRI02000005">
    <property type="protein sequence ID" value="KAG5455272.1"/>
    <property type="molecule type" value="Genomic_DNA"/>
</dbReference>
<evidence type="ECO:0000256" key="2">
    <source>
        <dbReference type="ARBA" id="ARBA00022737"/>
    </source>
</evidence>
<evidence type="ECO:0000313" key="3">
    <source>
        <dbReference type="EMBL" id="KAG5455272.1"/>
    </source>
</evidence>
<dbReference type="PANTHER" id="PTHR45632:SF3">
    <property type="entry name" value="KELCH-LIKE PROTEIN 32"/>
    <property type="match status" value="1"/>
</dbReference>
<dbReference type="SUPFAM" id="SSF117281">
    <property type="entry name" value="Kelch motif"/>
    <property type="match status" value="2"/>
</dbReference>
<dbReference type="InterPro" id="IPR006652">
    <property type="entry name" value="Kelch_1"/>
</dbReference>
<reference evidence="3 4" key="2">
    <citation type="journal article" date="2021" name="Genomics">
        <title>High-quality reference genome for Clonorchis sinensis.</title>
        <authorList>
            <person name="Young N.D."/>
            <person name="Stroehlein A.J."/>
            <person name="Kinkar L."/>
            <person name="Wang T."/>
            <person name="Sohn W.M."/>
            <person name="Chang B.C.H."/>
            <person name="Kaur P."/>
            <person name="Weisz D."/>
            <person name="Dudchenko O."/>
            <person name="Aiden E.L."/>
            <person name="Korhonen P.K."/>
            <person name="Gasser R.B."/>
        </authorList>
    </citation>
    <scope>NUCLEOTIDE SEQUENCE [LARGE SCALE GENOMIC DNA]</scope>
    <source>
        <strain evidence="3">Cs-k2</strain>
    </source>
</reference>
<keyword evidence="4" id="KW-1185">Reference proteome</keyword>
<dbReference type="Proteomes" id="UP000286415">
    <property type="component" value="Unassembled WGS sequence"/>
</dbReference>
<accession>A0A3R7CKS2</accession>
<dbReference type="SMART" id="SM00612">
    <property type="entry name" value="Kelch"/>
    <property type="match status" value="5"/>
</dbReference>
<dbReference type="AlphaFoldDB" id="A0A3R7CKS2"/>
<comment type="caution">
    <text evidence="3">The sequence shown here is derived from an EMBL/GenBank/DDBJ whole genome shotgun (WGS) entry which is preliminary data.</text>
</comment>
<reference evidence="3 4" key="1">
    <citation type="journal article" date="2018" name="Biotechnol. Adv.">
        <title>Improved genomic resources and new bioinformatic workflow for the carcinogenic parasite Clonorchis sinensis: Biotechnological implications.</title>
        <authorList>
            <person name="Wang D."/>
            <person name="Korhonen P.K."/>
            <person name="Gasser R.B."/>
            <person name="Young N.D."/>
        </authorList>
    </citation>
    <scope>NUCLEOTIDE SEQUENCE [LARGE SCALE GENOMIC DNA]</scope>
    <source>
        <strain evidence="3">Cs-k2</strain>
    </source>
</reference>
<evidence type="ECO:0000313" key="4">
    <source>
        <dbReference type="Proteomes" id="UP000286415"/>
    </source>
</evidence>
<dbReference type="Gene3D" id="2.120.10.80">
    <property type="entry name" value="Kelch-type beta propeller"/>
    <property type="match status" value="2"/>
</dbReference>
<proteinExistence type="predicted"/>
<protein>
    <submittedName>
        <fullName evidence="3">Kelch repeat-containing protein kel-10</fullName>
    </submittedName>
</protein>